<reference evidence="7" key="2">
    <citation type="journal article" date="2021" name="Sci. Rep.">
        <title>The distribution of antibiotic resistance genes in chicken gut microbiota commensals.</title>
        <authorList>
            <person name="Juricova H."/>
            <person name="Matiasovicova J."/>
            <person name="Kubasova T."/>
            <person name="Cejkova D."/>
            <person name="Rychlik I."/>
        </authorList>
    </citation>
    <scope>NUCLEOTIDE SEQUENCE</scope>
    <source>
        <strain evidence="7">An559</strain>
    </source>
</reference>
<dbReference type="EMBL" id="JACJKY010000044">
    <property type="protein sequence ID" value="MBM6922029.1"/>
    <property type="molecule type" value="Genomic_DNA"/>
</dbReference>
<feature type="transmembrane region" description="Helical" evidence="6">
    <location>
        <begin position="12"/>
        <end position="38"/>
    </location>
</feature>
<evidence type="ECO:0000256" key="5">
    <source>
        <dbReference type="SAM" id="MobiDB-lite"/>
    </source>
</evidence>
<feature type="transmembrane region" description="Helical" evidence="6">
    <location>
        <begin position="50"/>
        <end position="69"/>
    </location>
</feature>
<keyword evidence="2 6" id="KW-0812">Transmembrane</keyword>
<dbReference type="AlphaFoldDB" id="A0A939BED9"/>
<accession>A0A939BED9</accession>
<feature type="transmembrane region" description="Helical" evidence="6">
    <location>
        <begin position="89"/>
        <end position="107"/>
    </location>
</feature>
<feature type="compositionally biased region" description="Low complexity" evidence="5">
    <location>
        <begin position="141"/>
        <end position="161"/>
    </location>
</feature>
<comment type="caution">
    <text evidence="7">The sequence shown here is derived from an EMBL/GenBank/DDBJ whole genome shotgun (WGS) entry which is preliminary data.</text>
</comment>
<feature type="region of interest" description="Disordered" evidence="5">
    <location>
        <begin position="141"/>
        <end position="175"/>
    </location>
</feature>
<feature type="compositionally biased region" description="Pro residues" evidence="5">
    <location>
        <begin position="162"/>
        <end position="175"/>
    </location>
</feature>
<evidence type="ECO:0000256" key="6">
    <source>
        <dbReference type="SAM" id="Phobius"/>
    </source>
</evidence>
<evidence type="ECO:0000256" key="4">
    <source>
        <dbReference type="ARBA" id="ARBA00023136"/>
    </source>
</evidence>
<evidence type="ECO:0000256" key="1">
    <source>
        <dbReference type="ARBA" id="ARBA00004141"/>
    </source>
</evidence>
<evidence type="ECO:0000256" key="3">
    <source>
        <dbReference type="ARBA" id="ARBA00022989"/>
    </source>
</evidence>
<evidence type="ECO:0000313" key="7">
    <source>
        <dbReference type="EMBL" id="MBM6922029.1"/>
    </source>
</evidence>
<keyword evidence="3 6" id="KW-1133">Transmembrane helix</keyword>
<comment type="subcellular location">
    <subcellularLocation>
        <location evidence="1">Membrane</location>
        <topology evidence="1">Multi-pass membrane protein</topology>
    </subcellularLocation>
</comment>
<sequence>MKKGKFGVCLWFYAVLAFVLAFLGQVLLGALLLGFVIATEKDEWLTRQTIEALCLSIFASVVSSVLSIINRVFSYIPLVGSAVSDVFSWLNWLVSIAVLVFVIIGIVQTAKGKDASIPVFSSIACKAVGLIKQKPVYQQPQYQQPMNGQYPQQPANGQYPQYQPPMNQPPQNPQQ</sequence>
<dbReference type="InterPro" id="IPR019109">
    <property type="entry name" value="MamF_MmsF"/>
</dbReference>
<keyword evidence="4 6" id="KW-0472">Membrane</keyword>
<reference evidence="7" key="1">
    <citation type="submission" date="2020-08" db="EMBL/GenBank/DDBJ databases">
        <authorList>
            <person name="Cejkova D."/>
            <person name="Kubasova T."/>
            <person name="Jahodarova E."/>
            <person name="Rychlik I."/>
        </authorList>
    </citation>
    <scope>NUCLEOTIDE SEQUENCE</scope>
    <source>
        <strain evidence="7">An559</strain>
    </source>
</reference>
<keyword evidence="8" id="KW-1185">Reference proteome</keyword>
<dbReference type="Pfam" id="PF09685">
    <property type="entry name" value="MamF_MmsF"/>
    <property type="match status" value="1"/>
</dbReference>
<name>A0A939BED9_9FIRM</name>
<protein>
    <submittedName>
        <fullName evidence="7">Uncharacterized protein</fullName>
    </submittedName>
</protein>
<organism evidence="7 8">
    <name type="scientific">Merdimmobilis hominis</name>
    <dbReference type="NCBI Taxonomy" id="2897707"/>
    <lineage>
        <taxon>Bacteria</taxon>
        <taxon>Bacillati</taxon>
        <taxon>Bacillota</taxon>
        <taxon>Clostridia</taxon>
        <taxon>Eubacteriales</taxon>
        <taxon>Oscillospiraceae</taxon>
        <taxon>Merdimmobilis</taxon>
    </lineage>
</organism>
<proteinExistence type="predicted"/>
<evidence type="ECO:0000313" key="8">
    <source>
        <dbReference type="Proteomes" id="UP000774750"/>
    </source>
</evidence>
<gene>
    <name evidence="7" type="ORF">H6A12_12860</name>
</gene>
<evidence type="ECO:0000256" key="2">
    <source>
        <dbReference type="ARBA" id="ARBA00022692"/>
    </source>
</evidence>
<dbReference type="RefSeq" id="WP_204448410.1">
    <property type="nucleotide sequence ID" value="NZ_JACJKY010000044.1"/>
</dbReference>
<dbReference type="Proteomes" id="UP000774750">
    <property type="component" value="Unassembled WGS sequence"/>
</dbReference>